<evidence type="ECO:0000313" key="2">
    <source>
        <dbReference type="EMBL" id="MVA99343.1"/>
    </source>
</evidence>
<dbReference type="AlphaFoldDB" id="A0A844QN00"/>
<dbReference type="PANTHER" id="PTHR21015:SF28">
    <property type="entry name" value="SLL1722 PROTEIN"/>
    <property type="match status" value="1"/>
</dbReference>
<dbReference type="Proteomes" id="UP000463224">
    <property type="component" value="Unassembled WGS sequence"/>
</dbReference>
<sequence length="383" mass="41574">MTQKVFFYVQHLMGVGHVFRAARIVRALVAAGFEVDLVFGGVPIPDFDSGATRTHFLPPVRAGEAVFNKLELPDGTPVDDAWKDNRRKILLDLFERAQPDIVLTEAFPFGRRQMRFELLPLMEAAQARRPRPLIVASIRDILQANTKKPERDHEVVEIIQSYFDHVLVHGNPAFTRLDDTFRLTGEIADKIAYTGLVAPEPPPASERAGVVVSVGGGALGHTLLKTALQAKPLCSLRDEKWTVITGLRTSEAQKEELSALASGRLEFLSFVPDLPALLAAARLSISRVGYNTVADIYAAGCRAVVVPLSDGIETEQITRATLMGRHGLAEAVAHTDETPGGIAAAIDRAIEAPMPDRAAIRLDGAPETARLLARYTRVAAASA</sequence>
<protein>
    <submittedName>
        <fullName evidence="2">Glycosyl transferase</fullName>
    </submittedName>
</protein>
<dbReference type="RefSeq" id="WP_156714421.1">
    <property type="nucleotide sequence ID" value="NZ_WPHG01000005.1"/>
</dbReference>
<name>A0A844QN00_9HYPH</name>
<comment type="caution">
    <text evidence="2">The sequence shown here is derived from an EMBL/GenBank/DDBJ whole genome shotgun (WGS) entry which is preliminary data.</text>
</comment>
<organism evidence="2 3">
    <name type="scientific">Nitratireductor arenosus</name>
    <dbReference type="NCBI Taxonomy" id="2682096"/>
    <lineage>
        <taxon>Bacteria</taxon>
        <taxon>Pseudomonadati</taxon>
        <taxon>Pseudomonadota</taxon>
        <taxon>Alphaproteobacteria</taxon>
        <taxon>Hyphomicrobiales</taxon>
        <taxon>Phyllobacteriaceae</taxon>
        <taxon>Nitratireductor</taxon>
    </lineage>
</organism>
<dbReference type="GO" id="GO:0016758">
    <property type="term" value="F:hexosyltransferase activity"/>
    <property type="evidence" value="ECO:0007669"/>
    <property type="project" value="InterPro"/>
</dbReference>
<gene>
    <name evidence="2" type="ORF">GN330_19025</name>
</gene>
<dbReference type="Pfam" id="PF04101">
    <property type="entry name" value="Glyco_tran_28_C"/>
    <property type="match status" value="1"/>
</dbReference>
<dbReference type="EMBL" id="WPHG01000005">
    <property type="protein sequence ID" value="MVA99343.1"/>
    <property type="molecule type" value="Genomic_DNA"/>
</dbReference>
<dbReference type="Gene3D" id="3.40.50.2000">
    <property type="entry name" value="Glycogen Phosphorylase B"/>
    <property type="match status" value="1"/>
</dbReference>
<keyword evidence="2" id="KW-0808">Transferase</keyword>
<feature type="domain" description="Glycosyl transferase family 28 C-terminal" evidence="1">
    <location>
        <begin position="212"/>
        <end position="352"/>
    </location>
</feature>
<proteinExistence type="predicted"/>
<keyword evidence="3" id="KW-1185">Reference proteome</keyword>
<dbReference type="InterPro" id="IPR007235">
    <property type="entry name" value="Glyco_trans_28_C"/>
</dbReference>
<accession>A0A844QN00</accession>
<reference evidence="2 3" key="1">
    <citation type="submission" date="2019-12" db="EMBL/GenBank/DDBJ databases">
        <title>Nitratireductor arenosus sp. nov., Isolated from sea sand, Jeju island, South Korea.</title>
        <authorList>
            <person name="Kim W."/>
        </authorList>
    </citation>
    <scope>NUCLEOTIDE SEQUENCE [LARGE SCALE GENOMIC DNA]</scope>
    <source>
        <strain evidence="2 3">CAU 1489</strain>
    </source>
</reference>
<dbReference type="SUPFAM" id="SSF53756">
    <property type="entry name" value="UDP-Glycosyltransferase/glycogen phosphorylase"/>
    <property type="match status" value="1"/>
</dbReference>
<dbReference type="PANTHER" id="PTHR21015">
    <property type="entry name" value="UDP-N-ACETYLGLUCOSAMINE--N-ACETYLMURAMYL-(PENTAPEPTIDE) PYROPHOSPHORYL-UNDECAPRENOL N-ACETYLGLUCOSAMINE TRANSFERASE 1"/>
    <property type="match status" value="1"/>
</dbReference>
<evidence type="ECO:0000313" key="3">
    <source>
        <dbReference type="Proteomes" id="UP000463224"/>
    </source>
</evidence>
<evidence type="ECO:0000259" key="1">
    <source>
        <dbReference type="Pfam" id="PF04101"/>
    </source>
</evidence>